<evidence type="ECO:0008006" key="5">
    <source>
        <dbReference type="Google" id="ProtNLM"/>
    </source>
</evidence>
<dbReference type="Gene3D" id="3.20.80.10">
    <property type="entry name" value="Regulatory factor, effector binding domain"/>
    <property type="match status" value="1"/>
</dbReference>
<dbReference type="Proteomes" id="UP000541444">
    <property type="component" value="Unassembled WGS sequence"/>
</dbReference>
<dbReference type="AlphaFoldDB" id="A0A7J7NSJ5"/>
<comment type="similarity">
    <text evidence="1">Belongs to the HEBP family.</text>
</comment>
<evidence type="ECO:0000256" key="1">
    <source>
        <dbReference type="ARBA" id="ARBA00009817"/>
    </source>
</evidence>
<dbReference type="Pfam" id="PF04832">
    <property type="entry name" value="SOUL"/>
    <property type="match status" value="1"/>
</dbReference>
<dbReference type="OrthoDB" id="6424451at2759"/>
<evidence type="ECO:0000313" key="4">
    <source>
        <dbReference type="Proteomes" id="UP000541444"/>
    </source>
</evidence>
<evidence type="ECO:0000256" key="2">
    <source>
        <dbReference type="SAM" id="SignalP"/>
    </source>
</evidence>
<dbReference type="EMBL" id="JACGCM010000622">
    <property type="protein sequence ID" value="KAF6169954.1"/>
    <property type="molecule type" value="Genomic_DNA"/>
</dbReference>
<keyword evidence="2" id="KW-0732">Signal</keyword>
<name>A0A7J7NSJ5_9MAGN</name>
<feature type="signal peptide" evidence="2">
    <location>
        <begin position="1"/>
        <end position="21"/>
    </location>
</feature>
<dbReference type="FunFam" id="3.20.80.10:FF:000002">
    <property type="entry name" value="Heme-binding protein 2"/>
    <property type="match status" value="1"/>
</dbReference>
<organism evidence="3 4">
    <name type="scientific">Kingdonia uniflora</name>
    <dbReference type="NCBI Taxonomy" id="39325"/>
    <lineage>
        <taxon>Eukaryota</taxon>
        <taxon>Viridiplantae</taxon>
        <taxon>Streptophyta</taxon>
        <taxon>Embryophyta</taxon>
        <taxon>Tracheophyta</taxon>
        <taxon>Spermatophyta</taxon>
        <taxon>Magnoliopsida</taxon>
        <taxon>Ranunculales</taxon>
        <taxon>Circaeasteraceae</taxon>
        <taxon>Kingdonia</taxon>
    </lineage>
</organism>
<keyword evidence="4" id="KW-1185">Reference proteome</keyword>
<sequence length="227" mass="25359">MAPSLFKLSVLFNLLTNFTNWSQNGGNVEFSPTSCTRIECPSYDLVHVGNGFEIRRYNSTVWMSTSPIVDISLVDATRSGFLQLFDYIQGKNKYAKKIEMTAPVIVQIAPSDGPVCASSFIVSFYVPKENQADTPPAQGLHAQKWGTKYAAVRQFSGFVKDSDAGEQALALHDSLLGSKWSDFIEKSRVADPTSPYIVAQYNSPFEFENRVNEIWMMFDMEDGYASL</sequence>
<gene>
    <name evidence="3" type="ORF">GIB67_034346</name>
</gene>
<proteinExistence type="inferred from homology"/>
<evidence type="ECO:0000313" key="3">
    <source>
        <dbReference type="EMBL" id="KAF6169954.1"/>
    </source>
</evidence>
<reference evidence="3 4" key="1">
    <citation type="journal article" date="2020" name="IScience">
        <title>Genome Sequencing of the Endangered Kingdonia uniflora (Circaeasteraceae, Ranunculales) Reveals Potential Mechanisms of Evolutionary Specialization.</title>
        <authorList>
            <person name="Sun Y."/>
            <person name="Deng T."/>
            <person name="Zhang A."/>
            <person name="Moore M.J."/>
            <person name="Landis J.B."/>
            <person name="Lin N."/>
            <person name="Zhang H."/>
            <person name="Zhang X."/>
            <person name="Huang J."/>
            <person name="Zhang X."/>
            <person name="Sun H."/>
            <person name="Wang H."/>
        </authorList>
    </citation>
    <scope>NUCLEOTIDE SEQUENCE [LARGE SCALE GENOMIC DNA]</scope>
    <source>
        <strain evidence="3">TB1705</strain>
        <tissue evidence="3">Leaf</tissue>
    </source>
</reference>
<protein>
    <recommendedName>
        <fullName evidence="5">Heme-binding protein 2</fullName>
    </recommendedName>
</protein>
<dbReference type="PANTHER" id="PTHR11220">
    <property type="entry name" value="HEME-BINDING PROTEIN-RELATED"/>
    <property type="match status" value="1"/>
</dbReference>
<dbReference type="SUPFAM" id="SSF55136">
    <property type="entry name" value="Probable bacterial effector-binding domain"/>
    <property type="match status" value="1"/>
</dbReference>
<accession>A0A7J7NSJ5</accession>
<feature type="chain" id="PRO_5029811233" description="Heme-binding protein 2" evidence="2">
    <location>
        <begin position="22"/>
        <end position="227"/>
    </location>
</feature>
<dbReference type="PANTHER" id="PTHR11220:SF25">
    <property type="entry name" value="F3F9.4"/>
    <property type="match status" value="1"/>
</dbReference>
<dbReference type="InterPro" id="IPR006917">
    <property type="entry name" value="SOUL_heme-bd"/>
</dbReference>
<comment type="caution">
    <text evidence="3">The sequence shown here is derived from an EMBL/GenBank/DDBJ whole genome shotgun (WGS) entry which is preliminary data.</text>
</comment>
<dbReference type="InterPro" id="IPR011256">
    <property type="entry name" value="Reg_factor_effector_dom_sf"/>
</dbReference>